<sequence>MTDVLTENASALPADASTGTSGTGTSGTTGPSLSDFVTRAANGQAADGRRDLVGIPREELTELMAAMGESKFRVKQLWNWVYYRGVTDIEDMTNISKKLRDRLAQDFYVGRPVLTADQKSTDDTHKWLMKFHDGNEAETVYIPDRNEDRGAVCISSQVGCTLTCKFCHTGTQLLVRNLTPGEIVSQFMIARDSYGEWPTPSNGIRRLSNIVMMGMGEPLFNYENVRDALRIAMDGEGISISRRRVTLSTSGVVPEIVRCGEELGVGLAISLHAPEDDLRNEIMPINKKYPLKELMDACRHYPGMSNSRPITMEYVMLKGINDKPEHARALAKLVKGVHCKFNLIPFNKWPGSDYECTPTNDIKKFAQILLDNGYEAPIRWPRGRDILAACGQLKSESQRQRKSRVGASAGGCAKSGDSDEGVVAAQ</sequence>
<dbReference type="GO" id="GO:0000049">
    <property type="term" value="F:tRNA binding"/>
    <property type="evidence" value="ECO:0007669"/>
    <property type="project" value="UniProtKB-UniRule"/>
</dbReference>
<comment type="catalytic activity">
    <reaction evidence="14">
        <text>adenosine(37) in tRNA + 2 reduced [2Fe-2S]-[ferredoxin] + 2 S-adenosyl-L-methionine = 2-methyladenosine(37) in tRNA + 5'-deoxyadenosine + L-methionine + 2 oxidized [2Fe-2S]-[ferredoxin] + S-adenosyl-L-homocysteine</text>
        <dbReference type="Rhea" id="RHEA:43332"/>
        <dbReference type="Rhea" id="RHEA-COMP:10000"/>
        <dbReference type="Rhea" id="RHEA-COMP:10001"/>
        <dbReference type="Rhea" id="RHEA-COMP:10162"/>
        <dbReference type="Rhea" id="RHEA-COMP:10485"/>
        <dbReference type="ChEBI" id="CHEBI:17319"/>
        <dbReference type="ChEBI" id="CHEBI:33737"/>
        <dbReference type="ChEBI" id="CHEBI:33738"/>
        <dbReference type="ChEBI" id="CHEBI:57844"/>
        <dbReference type="ChEBI" id="CHEBI:57856"/>
        <dbReference type="ChEBI" id="CHEBI:59789"/>
        <dbReference type="ChEBI" id="CHEBI:74411"/>
        <dbReference type="ChEBI" id="CHEBI:74497"/>
        <dbReference type="EC" id="2.1.1.192"/>
    </reaction>
</comment>
<feature type="binding site" evidence="14">
    <location>
        <position position="160"/>
    </location>
    <ligand>
        <name>[4Fe-4S] cluster</name>
        <dbReference type="ChEBI" id="CHEBI:49883"/>
        <note>4Fe-4S-S-AdoMet</note>
    </ligand>
</feature>
<comment type="subcellular location">
    <subcellularLocation>
        <location evidence="1 14">Cytoplasm</location>
    </subcellularLocation>
</comment>
<dbReference type="InterPro" id="IPR007197">
    <property type="entry name" value="rSAM"/>
</dbReference>
<dbReference type="InterPro" id="IPR048641">
    <property type="entry name" value="RlmN_N"/>
</dbReference>
<evidence type="ECO:0000256" key="9">
    <source>
        <dbReference type="ARBA" id="ARBA00022694"/>
    </source>
</evidence>
<evidence type="ECO:0000256" key="2">
    <source>
        <dbReference type="ARBA" id="ARBA00007544"/>
    </source>
</evidence>
<comment type="catalytic activity">
    <reaction evidence="14">
        <text>adenosine(2503) in 23S rRNA + 2 reduced [2Fe-2S]-[ferredoxin] + 2 S-adenosyl-L-methionine = 2-methyladenosine(2503) in 23S rRNA + 5'-deoxyadenosine + L-methionine + 2 oxidized [2Fe-2S]-[ferredoxin] + S-adenosyl-L-homocysteine</text>
        <dbReference type="Rhea" id="RHEA:42916"/>
        <dbReference type="Rhea" id="RHEA-COMP:10000"/>
        <dbReference type="Rhea" id="RHEA-COMP:10001"/>
        <dbReference type="Rhea" id="RHEA-COMP:10152"/>
        <dbReference type="Rhea" id="RHEA-COMP:10282"/>
        <dbReference type="ChEBI" id="CHEBI:17319"/>
        <dbReference type="ChEBI" id="CHEBI:33737"/>
        <dbReference type="ChEBI" id="CHEBI:33738"/>
        <dbReference type="ChEBI" id="CHEBI:57844"/>
        <dbReference type="ChEBI" id="CHEBI:57856"/>
        <dbReference type="ChEBI" id="CHEBI:59789"/>
        <dbReference type="ChEBI" id="CHEBI:74411"/>
        <dbReference type="ChEBI" id="CHEBI:74497"/>
        <dbReference type="EC" id="2.1.1.192"/>
    </reaction>
</comment>
<feature type="binding site" evidence="14">
    <location>
        <position position="167"/>
    </location>
    <ligand>
        <name>[4Fe-4S] cluster</name>
        <dbReference type="ChEBI" id="CHEBI:49883"/>
        <note>4Fe-4S-S-AdoMet</note>
    </ligand>
</feature>
<comment type="function">
    <text evidence="14">Specifically methylates position 2 of adenine 2503 in 23S rRNA and position 2 of adenine 37 in tRNAs. m2A2503 modification seems to play a crucial role in the proofreading step occurring at the peptidyl transferase center and thus would serve to optimize ribosomal fidelity.</text>
</comment>
<dbReference type="Proteomes" id="UP000233332">
    <property type="component" value="Unassembled WGS sequence"/>
</dbReference>
<dbReference type="SUPFAM" id="SSF102114">
    <property type="entry name" value="Radical SAM enzymes"/>
    <property type="match status" value="1"/>
</dbReference>
<dbReference type="EC" id="2.1.1.192" evidence="14"/>
<dbReference type="NCBIfam" id="TIGR00048">
    <property type="entry name" value="rRNA_mod_RlmN"/>
    <property type="match status" value="1"/>
</dbReference>
<comment type="cofactor">
    <cofactor evidence="14">
        <name>[4Fe-4S] cluster</name>
        <dbReference type="ChEBI" id="CHEBI:49883"/>
    </cofactor>
    <text evidence="14">Binds 1 [4Fe-4S] cluster. The cluster is coordinated with 3 cysteines and an exchangeable S-adenosyl-L-methionine.</text>
</comment>
<dbReference type="AlphaFoldDB" id="A0A2N3L7Y4"/>
<feature type="active site" description="Proton acceptor" evidence="14">
    <location>
        <position position="138"/>
    </location>
</feature>
<feature type="binding site" evidence="14">
    <location>
        <position position="164"/>
    </location>
    <ligand>
        <name>[4Fe-4S] cluster</name>
        <dbReference type="ChEBI" id="CHEBI:49883"/>
        <note>4Fe-4S-S-AdoMet</note>
    </ligand>
</feature>
<comment type="similarity">
    <text evidence="2 14">Belongs to the radical SAM superfamily. RlmN family.</text>
</comment>
<dbReference type="GO" id="GO:0046872">
    <property type="term" value="F:metal ion binding"/>
    <property type="evidence" value="ECO:0007669"/>
    <property type="project" value="UniProtKB-KW"/>
</dbReference>
<dbReference type="EMBL" id="NXGX01000003">
    <property type="protein sequence ID" value="PKR58914.1"/>
    <property type="molecule type" value="Genomic_DNA"/>
</dbReference>
<feature type="region of interest" description="Disordered" evidence="15">
    <location>
        <begin position="393"/>
        <end position="426"/>
    </location>
</feature>
<keyword evidence="8 14" id="KW-0949">S-adenosyl-L-methionine</keyword>
<evidence type="ECO:0000256" key="8">
    <source>
        <dbReference type="ARBA" id="ARBA00022691"/>
    </source>
</evidence>
<dbReference type="GO" id="GO:0030488">
    <property type="term" value="P:tRNA methylation"/>
    <property type="evidence" value="ECO:0007669"/>
    <property type="project" value="UniProtKB-UniRule"/>
</dbReference>
<evidence type="ECO:0000256" key="12">
    <source>
        <dbReference type="ARBA" id="ARBA00023014"/>
    </source>
</evidence>
<keyword evidence="12 14" id="KW-0411">Iron-sulfur</keyword>
<evidence type="ECO:0000256" key="15">
    <source>
        <dbReference type="SAM" id="MobiDB-lite"/>
    </source>
</evidence>
<dbReference type="HAMAP" id="MF_01849">
    <property type="entry name" value="RNA_methyltr_RlmN"/>
    <property type="match status" value="1"/>
</dbReference>
<dbReference type="InterPro" id="IPR040072">
    <property type="entry name" value="Methyltransferase_A"/>
</dbReference>
<feature type="active site" description="S-methylcysteine intermediate" evidence="14">
    <location>
        <position position="390"/>
    </location>
</feature>
<keyword evidence="13 14" id="KW-1015">Disulfide bond</keyword>
<evidence type="ECO:0000313" key="18">
    <source>
        <dbReference type="Proteomes" id="UP000233332"/>
    </source>
</evidence>
<comment type="miscellaneous">
    <text evidence="14">Reaction proceeds by a ping-pong mechanism involving intermediate methylation of a conserved cysteine residue.</text>
</comment>
<dbReference type="InterPro" id="IPR027492">
    <property type="entry name" value="RNA_MTrfase_RlmN"/>
</dbReference>
<keyword evidence="3 14" id="KW-0004">4Fe-4S</keyword>
<dbReference type="Pfam" id="PF21016">
    <property type="entry name" value="RlmN_N"/>
    <property type="match status" value="1"/>
</dbReference>
<dbReference type="GO" id="GO:0002935">
    <property type="term" value="F:tRNA (adenine(37)-C2)-methyltransferase activity"/>
    <property type="evidence" value="ECO:0007669"/>
    <property type="project" value="UniProtKB-UniRule"/>
</dbReference>
<evidence type="ECO:0000256" key="7">
    <source>
        <dbReference type="ARBA" id="ARBA00022679"/>
    </source>
</evidence>
<name>A0A2N3L7Y4_9PROT</name>
<evidence type="ECO:0000256" key="6">
    <source>
        <dbReference type="ARBA" id="ARBA00022603"/>
    </source>
</evidence>
<dbReference type="Gene3D" id="1.10.150.530">
    <property type="match status" value="1"/>
</dbReference>
<evidence type="ECO:0000259" key="16">
    <source>
        <dbReference type="PROSITE" id="PS51918"/>
    </source>
</evidence>
<dbReference type="FunFam" id="3.20.20.70:FF:000014">
    <property type="entry name" value="Probable dual-specificity RNA methyltransferase RlmN"/>
    <property type="match status" value="1"/>
</dbReference>
<organism evidence="17 18">
    <name type="scientific">Thalassospira lohafexi</name>
    <dbReference type="NCBI Taxonomy" id="744227"/>
    <lineage>
        <taxon>Bacteria</taxon>
        <taxon>Pseudomonadati</taxon>
        <taxon>Pseudomonadota</taxon>
        <taxon>Alphaproteobacteria</taxon>
        <taxon>Rhodospirillales</taxon>
        <taxon>Thalassospiraceae</taxon>
        <taxon>Thalassospira</taxon>
    </lineage>
</organism>
<dbReference type="PANTHER" id="PTHR30544:SF5">
    <property type="entry name" value="RADICAL SAM CORE DOMAIN-CONTAINING PROTEIN"/>
    <property type="match status" value="1"/>
</dbReference>
<evidence type="ECO:0000256" key="5">
    <source>
        <dbReference type="ARBA" id="ARBA00022552"/>
    </source>
</evidence>
<dbReference type="GO" id="GO:0070475">
    <property type="term" value="P:rRNA base methylation"/>
    <property type="evidence" value="ECO:0007669"/>
    <property type="project" value="UniProtKB-UniRule"/>
</dbReference>
<dbReference type="GO" id="GO:0019843">
    <property type="term" value="F:rRNA binding"/>
    <property type="evidence" value="ECO:0007669"/>
    <property type="project" value="UniProtKB-UniRule"/>
</dbReference>
<feature type="domain" description="Radical SAM core" evidence="16">
    <location>
        <begin position="146"/>
        <end position="387"/>
    </location>
</feature>
<dbReference type="InterPro" id="IPR013785">
    <property type="entry name" value="Aldolase_TIM"/>
</dbReference>
<evidence type="ECO:0000256" key="3">
    <source>
        <dbReference type="ARBA" id="ARBA00022485"/>
    </source>
</evidence>
<dbReference type="SFLD" id="SFLDS00029">
    <property type="entry name" value="Radical_SAM"/>
    <property type="match status" value="1"/>
</dbReference>
<comment type="caution">
    <text evidence="17">The sequence shown here is derived from an EMBL/GenBank/DDBJ whole genome shotgun (WGS) entry which is preliminary data.</text>
</comment>
<feature type="binding site" evidence="14">
    <location>
        <begin position="270"/>
        <end position="272"/>
    </location>
    <ligand>
        <name>S-adenosyl-L-methionine</name>
        <dbReference type="ChEBI" id="CHEBI:59789"/>
    </ligand>
</feature>
<dbReference type="InterPro" id="IPR058240">
    <property type="entry name" value="rSAM_sf"/>
</dbReference>
<evidence type="ECO:0000256" key="1">
    <source>
        <dbReference type="ARBA" id="ARBA00004496"/>
    </source>
</evidence>
<keyword evidence="10 14" id="KW-0479">Metal-binding</keyword>
<proteinExistence type="inferred from homology"/>
<keyword evidence="11 14" id="KW-0408">Iron</keyword>
<dbReference type="PANTHER" id="PTHR30544">
    <property type="entry name" value="23S RRNA METHYLTRANSFERASE"/>
    <property type="match status" value="1"/>
</dbReference>
<keyword evidence="6 14" id="KW-0489">Methyltransferase</keyword>
<evidence type="ECO:0000313" key="17">
    <source>
        <dbReference type="EMBL" id="PKR58914.1"/>
    </source>
</evidence>
<feature type="binding site" evidence="14">
    <location>
        <position position="248"/>
    </location>
    <ligand>
        <name>S-adenosyl-L-methionine</name>
        <dbReference type="ChEBI" id="CHEBI:59789"/>
    </ligand>
</feature>
<keyword evidence="7 14" id="KW-0808">Transferase</keyword>
<dbReference type="Gene3D" id="3.20.20.70">
    <property type="entry name" value="Aldolase class I"/>
    <property type="match status" value="1"/>
</dbReference>
<evidence type="ECO:0000256" key="13">
    <source>
        <dbReference type="ARBA" id="ARBA00023157"/>
    </source>
</evidence>
<feature type="binding site" evidence="14">
    <location>
        <begin position="216"/>
        <end position="217"/>
    </location>
    <ligand>
        <name>S-adenosyl-L-methionine</name>
        <dbReference type="ChEBI" id="CHEBI:59789"/>
    </ligand>
</feature>
<dbReference type="InterPro" id="IPR004383">
    <property type="entry name" value="rRNA_lsu_MTrfase_RlmN/Cfr"/>
</dbReference>
<dbReference type="RefSeq" id="WP_101301412.1">
    <property type="nucleotide sequence ID" value="NZ_NXGX01000003.1"/>
</dbReference>
<protein>
    <recommendedName>
        <fullName evidence="14">Dual-specificity RNA methyltransferase RlmN</fullName>
        <ecNumber evidence="14">2.1.1.192</ecNumber>
    </recommendedName>
    <alternativeName>
        <fullName evidence="14">23S rRNA (adenine(2503)-C(2))-methyltransferase</fullName>
    </alternativeName>
    <alternativeName>
        <fullName evidence="14">23S rRNA m2A2503 methyltransferase</fullName>
    </alternativeName>
    <alternativeName>
        <fullName evidence="14">Ribosomal RNA large subunit methyltransferase N</fullName>
    </alternativeName>
    <alternativeName>
        <fullName evidence="14">tRNA (adenine(37)-C(2))-methyltransferase</fullName>
    </alternativeName>
    <alternativeName>
        <fullName evidence="14">tRNA m2A37 methyltransferase</fullName>
    </alternativeName>
</protein>
<evidence type="ECO:0000256" key="11">
    <source>
        <dbReference type="ARBA" id="ARBA00023004"/>
    </source>
</evidence>
<reference evidence="17 18" key="1">
    <citation type="submission" date="2017-09" db="EMBL/GenBank/DDBJ databases">
        <title>Biodiversity and function of Thalassospira species in the particle-attached aromatic-hydrocarbon-degrading consortia from the surface seawater of the China South Sea.</title>
        <authorList>
            <person name="Dong C."/>
            <person name="Lai Q."/>
            <person name="Shao Z."/>
        </authorList>
    </citation>
    <scope>NUCLEOTIDE SEQUENCE [LARGE SCALE GENOMIC DNA]</scope>
    <source>
        <strain evidence="17 18">139Z-12</strain>
    </source>
</reference>
<dbReference type="GO" id="GO:0051539">
    <property type="term" value="F:4 iron, 4 sulfur cluster binding"/>
    <property type="evidence" value="ECO:0007669"/>
    <property type="project" value="UniProtKB-UniRule"/>
</dbReference>
<dbReference type="GO" id="GO:0070040">
    <property type="term" value="F:rRNA (adenine(2503)-C2-)-methyltransferase activity"/>
    <property type="evidence" value="ECO:0007669"/>
    <property type="project" value="UniProtKB-UniRule"/>
</dbReference>
<dbReference type="PIRSF" id="PIRSF006004">
    <property type="entry name" value="CHP00048"/>
    <property type="match status" value="1"/>
</dbReference>
<gene>
    <name evidence="14 17" type="primary">rlmN</name>
    <name evidence="17" type="ORF">COO92_08705</name>
</gene>
<dbReference type="Pfam" id="PF04055">
    <property type="entry name" value="Radical_SAM"/>
    <property type="match status" value="1"/>
</dbReference>
<dbReference type="SFLD" id="SFLDF00275">
    <property type="entry name" value="adenosine_C2_methyltransferase"/>
    <property type="match status" value="1"/>
</dbReference>
<evidence type="ECO:0000256" key="14">
    <source>
        <dbReference type="HAMAP-Rule" id="MF_01849"/>
    </source>
</evidence>
<keyword evidence="4 14" id="KW-0963">Cytoplasm</keyword>
<feature type="disulfide bond" description="(transient)" evidence="14">
    <location>
        <begin position="153"/>
        <end position="390"/>
    </location>
</feature>
<dbReference type="CDD" id="cd01335">
    <property type="entry name" value="Radical_SAM"/>
    <property type="match status" value="1"/>
</dbReference>
<accession>A0A2N3L7Y4</accession>
<feature type="binding site" evidence="14">
    <location>
        <position position="347"/>
    </location>
    <ligand>
        <name>S-adenosyl-L-methionine</name>
        <dbReference type="ChEBI" id="CHEBI:59789"/>
    </ligand>
</feature>
<keyword evidence="9 14" id="KW-0819">tRNA processing</keyword>
<keyword evidence="18" id="KW-1185">Reference proteome</keyword>
<dbReference type="PROSITE" id="PS51918">
    <property type="entry name" value="RADICAL_SAM"/>
    <property type="match status" value="1"/>
</dbReference>
<dbReference type="GO" id="GO:0005737">
    <property type="term" value="C:cytoplasm"/>
    <property type="evidence" value="ECO:0007669"/>
    <property type="project" value="UniProtKB-SubCell"/>
</dbReference>
<keyword evidence="5 14" id="KW-0698">rRNA processing</keyword>
<feature type="region of interest" description="Disordered" evidence="15">
    <location>
        <begin position="1"/>
        <end position="33"/>
    </location>
</feature>
<evidence type="ECO:0000256" key="10">
    <source>
        <dbReference type="ARBA" id="ARBA00022723"/>
    </source>
</evidence>
<evidence type="ECO:0000256" key="4">
    <source>
        <dbReference type="ARBA" id="ARBA00022490"/>
    </source>
</evidence>
<dbReference type="SFLD" id="SFLDG01062">
    <property type="entry name" value="methyltransferase_(Class_A)"/>
    <property type="match status" value="1"/>
</dbReference>